<evidence type="ECO:0000313" key="3">
    <source>
        <dbReference type="Proteomes" id="UP001321473"/>
    </source>
</evidence>
<feature type="domain" description="PX" evidence="1">
    <location>
        <begin position="19"/>
        <end position="96"/>
    </location>
</feature>
<dbReference type="Proteomes" id="UP001321473">
    <property type="component" value="Unassembled WGS sequence"/>
</dbReference>
<evidence type="ECO:0000313" key="2">
    <source>
        <dbReference type="EMBL" id="KAK8765188.1"/>
    </source>
</evidence>
<dbReference type="GO" id="GO:0031901">
    <property type="term" value="C:early endosome membrane"/>
    <property type="evidence" value="ECO:0007669"/>
    <property type="project" value="TreeGrafter"/>
</dbReference>
<dbReference type="Gene3D" id="3.30.1520.10">
    <property type="entry name" value="Phox-like domain"/>
    <property type="match status" value="1"/>
</dbReference>
<accession>A0AAQ4DRU8</accession>
<protein>
    <recommendedName>
        <fullName evidence="1">PX domain-containing protein</fullName>
    </recommendedName>
</protein>
<sequence length="96" mass="11397">MSETGQDESAKEDAICEINITEVERRCSGTVMPLQDVHIAYQVESVIREPRKTPYIVWRRYRDFEYLHSHLQDTYRFVIIPPLPEKKVLVCEFIHC</sequence>
<dbReference type="InterPro" id="IPR036871">
    <property type="entry name" value="PX_dom_sf"/>
</dbReference>
<dbReference type="GO" id="GO:0032266">
    <property type="term" value="F:phosphatidylinositol-3-phosphate binding"/>
    <property type="evidence" value="ECO:0007669"/>
    <property type="project" value="TreeGrafter"/>
</dbReference>
<dbReference type="PANTHER" id="PTHR46596">
    <property type="entry name" value="SORTING NEXIN-4"/>
    <property type="match status" value="1"/>
</dbReference>
<comment type="caution">
    <text evidence="2">The sequence shown here is derived from an EMBL/GenBank/DDBJ whole genome shotgun (WGS) entry which is preliminary data.</text>
</comment>
<evidence type="ECO:0000259" key="1">
    <source>
        <dbReference type="PROSITE" id="PS50195"/>
    </source>
</evidence>
<dbReference type="Pfam" id="PF00787">
    <property type="entry name" value="PX"/>
    <property type="match status" value="1"/>
</dbReference>
<dbReference type="PANTHER" id="PTHR46596:SF1">
    <property type="entry name" value="SORTING NEXIN-4"/>
    <property type="match status" value="1"/>
</dbReference>
<dbReference type="InterPro" id="IPR001683">
    <property type="entry name" value="PX_dom"/>
</dbReference>
<dbReference type="GO" id="GO:2000786">
    <property type="term" value="P:positive regulation of autophagosome assembly"/>
    <property type="evidence" value="ECO:0007669"/>
    <property type="project" value="TreeGrafter"/>
</dbReference>
<proteinExistence type="predicted"/>
<organism evidence="2 3">
    <name type="scientific">Amblyomma americanum</name>
    <name type="common">Lone star tick</name>
    <dbReference type="NCBI Taxonomy" id="6943"/>
    <lineage>
        <taxon>Eukaryota</taxon>
        <taxon>Metazoa</taxon>
        <taxon>Ecdysozoa</taxon>
        <taxon>Arthropoda</taxon>
        <taxon>Chelicerata</taxon>
        <taxon>Arachnida</taxon>
        <taxon>Acari</taxon>
        <taxon>Parasitiformes</taxon>
        <taxon>Ixodida</taxon>
        <taxon>Ixodoidea</taxon>
        <taxon>Ixodidae</taxon>
        <taxon>Amblyomminae</taxon>
        <taxon>Amblyomma</taxon>
    </lineage>
</organism>
<dbReference type="AlphaFoldDB" id="A0AAQ4DRU8"/>
<dbReference type="GO" id="GO:0005886">
    <property type="term" value="C:plasma membrane"/>
    <property type="evidence" value="ECO:0007669"/>
    <property type="project" value="TreeGrafter"/>
</dbReference>
<name>A0AAQ4DRU8_AMBAM</name>
<keyword evidence="3" id="KW-1185">Reference proteome</keyword>
<dbReference type="EMBL" id="JARKHS020027641">
    <property type="protein sequence ID" value="KAK8765188.1"/>
    <property type="molecule type" value="Genomic_DNA"/>
</dbReference>
<gene>
    <name evidence="2" type="ORF">V5799_032205</name>
</gene>
<dbReference type="InterPro" id="IPR034783">
    <property type="entry name" value="SNX4"/>
</dbReference>
<reference evidence="2 3" key="1">
    <citation type="journal article" date="2023" name="Arcadia Sci">
        <title>De novo assembly of a long-read Amblyomma americanum tick genome.</title>
        <authorList>
            <person name="Chou S."/>
            <person name="Poskanzer K.E."/>
            <person name="Rollins M."/>
            <person name="Thuy-Boun P.S."/>
        </authorList>
    </citation>
    <scope>NUCLEOTIDE SEQUENCE [LARGE SCALE GENOMIC DNA]</scope>
    <source>
        <strain evidence="2">F_SG_1</strain>
        <tissue evidence="2">Salivary glands</tissue>
    </source>
</reference>
<dbReference type="SUPFAM" id="SSF64268">
    <property type="entry name" value="PX domain"/>
    <property type="match status" value="1"/>
</dbReference>
<dbReference type="GO" id="GO:0015031">
    <property type="term" value="P:protein transport"/>
    <property type="evidence" value="ECO:0007669"/>
    <property type="project" value="InterPro"/>
</dbReference>
<dbReference type="PROSITE" id="PS50195">
    <property type="entry name" value="PX"/>
    <property type="match status" value="1"/>
</dbReference>
<dbReference type="GO" id="GO:0031201">
    <property type="term" value="C:SNARE complex"/>
    <property type="evidence" value="ECO:0007669"/>
    <property type="project" value="TreeGrafter"/>
</dbReference>